<feature type="domain" description="Aminotransferase class I/classII large" evidence="5">
    <location>
        <begin position="42"/>
        <end position="370"/>
    </location>
</feature>
<keyword evidence="4" id="KW-0663">Pyridoxal phosphate</keyword>
<evidence type="ECO:0000256" key="4">
    <source>
        <dbReference type="ARBA" id="ARBA00022898"/>
    </source>
</evidence>
<organism evidence="6 7">
    <name type="scientific">Plantactinospora endophytica</name>
    <dbReference type="NCBI Taxonomy" id="673535"/>
    <lineage>
        <taxon>Bacteria</taxon>
        <taxon>Bacillati</taxon>
        <taxon>Actinomycetota</taxon>
        <taxon>Actinomycetes</taxon>
        <taxon>Micromonosporales</taxon>
        <taxon>Micromonosporaceae</taxon>
        <taxon>Plantactinospora</taxon>
    </lineage>
</organism>
<gene>
    <name evidence="6" type="ORF">Pen02_41730</name>
</gene>
<comment type="cofactor">
    <cofactor evidence="1">
        <name>pyridoxal 5'-phosphate</name>
        <dbReference type="ChEBI" id="CHEBI:597326"/>
    </cofactor>
</comment>
<comment type="caution">
    <text evidence="6">The sequence shown here is derived from an EMBL/GenBank/DDBJ whole genome shotgun (WGS) entry which is preliminary data.</text>
</comment>
<dbReference type="EMBL" id="BONW01000019">
    <property type="protein sequence ID" value="GIG89237.1"/>
    <property type="molecule type" value="Genomic_DNA"/>
</dbReference>
<evidence type="ECO:0000256" key="2">
    <source>
        <dbReference type="ARBA" id="ARBA00022576"/>
    </source>
</evidence>
<keyword evidence="2" id="KW-0032">Aminotransferase</keyword>
<evidence type="ECO:0000313" key="6">
    <source>
        <dbReference type="EMBL" id="GIG89237.1"/>
    </source>
</evidence>
<dbReference type="Proteomes" id="UP000646749">
    <property type="component" value="Unassembled WGS sequence"/>
</dbReference>
<sequence>MPAPGVLAAAVRWVVMTAEQLISFARGAPSLDIVDIEGLKAAAGRAFDADPAGITGYGTSVGYPPLRKWIAEKHGVDVDQVLVTNGSLQADAFLFQHLVTAGDAVVVERPTYDRTLLNLQRQGAELHAVTIQPDGVDTDELGKLLESGVRPKLAHIIPNFQNPAGVTLSAEKRQALLDLADEYDFTIFEDDPYADIRFRGEPLPSMLSLDQRGRVVHASSFTKTVCPGVRVGYLVGPAPLIGDIAREATNLYISPGMVAQAIVHQFCVSGDLERSIRTVSTALGDRAAALATALRTHIPDARFTEPNGGYFLWVELPQNVHVDRLAPAAAERGVTVVKGSDFLVEGGQHALRLAYSGVTVDQIDEGVRRLADAVRAVRE</sequence>
<dbReference type="Gene3D" id="3.90.1150.10">
    <property type="entry name" value="Aspartate Aminotransferase, domain 1"/>
    <property type="match status" value="1"/>
</dbReference>
<dbReference type="InterPro" id="IPR015421">
    <property type="entry name" value="PyrdxlP-dep_Trfase_major"/>
</dbReference>
<protein>
    <submittedName>
        <fullName evidence="6">GntR family transcriptional regulator</fullName>
    </submittedName>
</protein>
<dbReference type="InterPro" id="IPR050859">
    <property type="entry name" value="Class-I_PLP-dep_aminotransf"/>
</dbReference>
<reference evidence="6 7" key="1">
    <citation type="submission" date="2021-01" db="EMBL/GenBank/DDBJ databases">
        <title>Whole genome shotgun sequence of Plantactinospora endophytica NBRC 110450.</title>
        <authorList>
            <person name="Komaki H."/>
            <person name="Tamura T."/>
        </authorList>
    </citation>
    <scope>NUCLEOTIDE SEQUENCE [LARGE SCALE GENOMIC DNA]</scope>
    <source>
        <strain evidence="6 7">NBRC 110450</strain>
    </source>
</reference>
<keyword evidence="7" id="KW-1185">Reference proteome</keyword>
<dbReference type="InterPro" id="IPR004839">
    <property type="entry name" value="Aminotransferase_I/II_large"/>
</dbReference>
<dbReference type="PANTHER" id="PTHR42790">
    <property type="entry name" value="AMINOTRANSFERASE"/>
    <property type="match status" value="1"/>
</dbReference>
<keyword evidence="3" id="KW-0808">Transferase</keyword>
<dbReference type="SUPFAM" id="SSF53383">
    <property type="entry name" value="PLP-dependent transferases"/>
    <property type="match status" value="1"/>
</dbReference>
<evidence type="ECO:0000259" key="5">
    <source>
        <dbReference type="Pfam" id="PF00155"/>
    </source>
</evidence>
<evidence type="ECO:0000256" key="3">
    <source>
        <dbReference type="ARBA" id="ARBA00022679"/>
    </source>
</evidence>
<proteinExistence type="predicted"/>
<name>A0ABQ4E4J0_9ACTN</name>
<dbReference type="Pfam" id="PF00155">
    <property type="entry name" value="Aminotran_1_2"/>
    <property type="match status" value="1"/>
</dbReference>
<dbReference type="PANTHER" id="PTHR42790:SF19">
    <property type="entry name" value="KYNURENINE_ALPHA-AMINOADIPATE AMINOTRANSFERASE, MITOCHONDRIAL"/>
    <property type="match status" value="1"/>
</dbReference>
<dbReference type="InterPro" id="IPR015422">
    <property type="entry name" value="PyrdxlP-dep_Trfase_small"/>
</dbReference>
<dbReference type="Gene3D" id="3.40.640.10">
    <property type="entry name" value="Type I PLP-dependent aspartate aminotransferase-like (Major domain)"/>
    <property type="match status" value="1"/>
</dbReference>
<dbReference type="CDD" id="cd00609">
    <property type="entry name" value="AAT_like"/>
    <property type="match status" value="1"/>
</dbReference>
<evidence type="ECO:0000313" key="7">
    <source>
        <dbReference type="Proteomes" id="UP000646749"/>
    </source>
</evidence>
<accession>A0ABQ4E4J0</accession>
<dbReference type="InterPro" id="IPR015424">
    <property type="entry name" value="PyrdxlP-dep_Trfase"/>
</dbReference>
<evidence type="ECO:0000256" key="1">
    <source>
        <dbReference type="ARBA" id="ARBA00001933"/>
    </source>
</evidence>